<comment type="caution">
    <text evidence="1">The sequence shown here is derived from an EMBL/GenBank/DDBJ whole genome shotgun (WGS) entry which is preliminary data.</text>
</comment>
<evidence type="ECO:0000313" key="2">
    <source>
        <dbReference type="Proteomes" id="UP001056120"/>
    </source>
</evidence>
<dbReference type="Proteomes" id="UP001056120">
    <property type="component" value="Linkage Group LG06"/>
</dbReference>
<name>A0ACB9IY54_9ASTR</name>
<reference evidence="1 2" key="2">
    <citation type="journal article" date="2022" name="Mol. Ecol. Resour.">
        <title>The genomes of chicory, endive, great burdock and yacon provide insights into Asteraceae paleo-polyploidization history and plant inulin production.</title>
        <authorList>
            <person name="Fan W."/>
            <person name="Wang S."/>
            <person name="Wang H."/>
            <person name="Wang A."/>
            <person name="Jiang F."/>
            <person name="Liu H."/>
            <person name="Zhao H."/>
            <person name="Xu D."/>
            <person name="Zhang Y."/>
        </authorList>
    </citation>
    <scope>NUCLEOTIDE SEQUENCE [LARGE SCALE GENOMIC DNA]</scope>
    <source>
        <strain evidence="2">cv. Yunnan</strain>
        <tissue evidence="1">Leaves</tissue>
    </source>
</reference>
<sequence length="89" mass="9566">MVFPTFPFCRPIAKTRTLANAEVTLCRFSSSVQPTTGPAFSSSDLHSFRLIAAVTGLRLPSLDLFLSSCLQSLLLGTNLHLQTTGKAPV</sequence>
<reference evidence="2" key="1">
    <citation type="journal article" date="2022" name="Mol. Ecol. Resour.">
        <title>The genomes of chicory, endive, great burdock and yacon provide insights into Asteraceae palaeo-polyploidization history and plant inulin production.</title>
        <authorList>
            <person name="Fan W."/>
            <person name="Wang S."/>
            <person name="Wang H."/>
            <person name="Wang A."/>
            <person name="Jiang F."/>
            <person name="Liu H."/>
            <person name="Zhao H."/>
            <person name="Xu D."/>
            <person name="Zhang Y."/>
        </authorList>
    </citation>
    <scope>NUCLEOTIDE SEQUENCE [LARGE SCALE GENOMIC DNA]</scope>
    <source>
        <strain evidence="2">cv. Yunnan</strain>
    </source>
</reference>
<accession>A0ACB9IY54</accession>
<gene>
    <name evidence="1" type="ORF">L1987_17667</name>
</gene>
<evidence type="ECO:0000313" key="1">
    <source>
        <dbReference type="EMBL" id="KAI3812954.1"/>
    </source>
</evidence>
<dbReference type="EMBL" id="CM042023">
    <property type="protein sequence ID" value="KAI3812954.1"/>
    <property type="molecule type" value="Genomic_DNA"/>
</dbReference>
<keyword evidence="2" id="KW-1185">Reference proteome</keyword>
<proteinExistence type="predicted"/>
<organism evidence="1 2">
    <name type="scientific">Smallanthus sonchifolius</name>
    <dbReference type="NCBI Taxonomy" id="185202"/>
    <lineage>
        <taxon>Eukaryota</taxon>
        <taxon>Viridiplantae</taxon>
        <taxon>Streptophyta</taxon>
        <taxon>Embryophyta</taxon>
        <taxon>Tracheophyta</taxon>
        <taxon>Spermatophyta</taxon>
        <taxon>Magnoliopsida</taxon>
        <taxon>eudicotyledons</taxon>
        <taxon>Gunneridae</taxon>
        <taxon>Pentapetalae</taxon>
        <taxon>asterids</taxon>
        <taxon>campanulids</taxon>
        <taxon>Asterales</taxon>
        <taxon>Asteraceae</taxon>
        <taxon>Asteroideae</taxon>
        <taxon>Heliantheae alliance</taxon>
        <taxon>Millerieae</taxon>
        <taxon>Smallanthus</taxon>
    </lineage>
</organism>
<protein>
    <submittedName>
        <fullName evidence="1">Uncharacterized protein</fullName>
    </submittedName>
</protein>